<dbReference type="GO" id="GO:0005886">
    <property type="term" value="C:plasma membrane"/>
    <property type="evidence" value="ECO:0007669"/>
    <property type="project" value="TreeGrafter"/>
</dbReference>
<dbReference type="PANTHER" id="PTHR45822:SF8">
    <property type="entry name" value="FREE FATTY ACID RECEPTOR 3-RELATED"/>
    <property type="match status" value="1"/>
</dbReference>
<feature type="non-terminal residue" evidence="7">
    <location>
        <position position="155"/>
    </location>
</feature>
<dbReference type="InterPro" id="IPR017452">
    <property type="entry name" value="GPCR_Rhodpsn_7TM"/>
</dbReference>
<dbReference type="OrthoDB" id="5950040at2759"/>
<feature type="transmembrane region" description="Helical" evidence="5">
    <location>
        <begin position="125"/>
        <end position="146"/>
    </location>
</feature>
<feature type="transmembrane region" description="Helical" evidence="5">
    <location>
        <begin position="12"/>
        <end position="34"/>
    </location>
</feature>
<dbReference type="SUPFAM" id="SSF81321">
    <property type="entry name" value="Family A G protein-coupled receptor-like"/>
    <property type="match status" value="1"/>
</dbReference>
<dbReference type="PANTHER" id="PTHR45822">
    <property type="entry name" value="FREE FATTY ACID RECEPTOR 2-RELATED"/>
    <property type="match status" value="1"/>
</dbReference>
<protein>
    <submittedName>
        <fullName evidence="7">Free fatty acid receptor 2-like</fullName>
    </submittedName>
</protein>
<keyword evidence="3 5" id="KW-1133">Transmembrane helix</keyword>
<dbReference type="InterPro" id="IPR000276">
    <property type="entry name" value="GPCR_Rhodpsn"/>
</dbReference>
<feature type="domain" description="G-protein coupled receptors family 1 profile" evidence="6">
    <location>
        <begin position="25"/>
        <end position="155"/>
    </location>
</feature>
<dbReference type="Proteomes" id="UP000727407">
    <property type="component" value="Unassembled WGS sequence"/>
</dbReference>
<dbReference type="GO" id="GO:0004930">
    <property type="term" value="F:G protein-coupled receptor activity"/>
    <property type="evidence" value="ECO:0007669"/>
    <property type="project" value="InterPro"/>
</dbReference>
<dbReference type="AlphaFoldDB" id="A0A8J5BNA9"/>
<feature type="transmembrane region" description="Helical" evidence="5">
    <location>
        <begin position="76"/>
        <end position="104"/>
    </location>
</feature>
<evidence type="ECO:0000313" key="8">
    <source>
        <dbReference type="Proteomes" id="UP000727407"/>
    </source>
</evidence>
<dbReference type="PROSITE" id="PS50262">
    <property type="entry name" value="G_PROTEIN_RECEP_F1_2"/>
    <property type="match status" value="1"/>
</dbReference>
<sequence>MNWTPELRVLVLTVYSIILLTGVPCNLLSLCVLIQKVKRDAKPIHMILLSLNISDLIFLISLPIRMKEAADKDWNISFFFCPLAAYIFVINFFNSTLLLMTISVERYLAVFFAIQYKLKWHRRHTAIISIIIWVVNMSHCTVVFYIEYHFSDRIQ</sequence>
<dbReference type="Pfam" id="PF00001">
    <property type="entry name" value="7tm_1"/>
    <property type="match status" value="1"/>
</dbReference>
<evidence type="ECO:0000256" key="5">
    <source>
        <dbReference type="SAM" id="Phobius"/>
    </source>
</evidence>
<comment type="subcellular location">
    <subcellularLocation>
        <location evidence="1">Membrane</location>
    </subcellularLocation>
</comment>
<dbReference type="PRINTS" id="PR00237">
    <property type="entry name" value="GPCRRHODOPSN"/>
</dbReference>
<name>A0A8J5BNA9_CLAMG</name>
<dbReference type="GO" id="GO:0071398">
    <property type="term" value="P:cellular response to fatty acid"/>
    <property type="evidence" value="ECO:0007669"/>
    <property type="project" value="TreeGrafter"/>
</dbReference>
<proteinExistence type="predicted"/>
<gene>
    <name evidence="7" type="ORF">DAT39_000470</name>
</gene>
<comment type="caution">
    <text evidence="7">The sequence shown here is derived from an EMBL/GenBank/DDBJ whole genome shotgun (WGS) entry which is preliminary data.</text>
</comment>
<evidence type="ECO:0000256" key="3">
    <source>
        <dbReference type="ARBA" id="ARBA00022989"/>
    </source>
</evidence>
<dbReference type="EMBL" id="QNUK01000002">
    <property type="protein sequence ID" value="KAF5909867.1"/>
    <property type="molecule type" value="Genomic_DNA"/>
</dbReference>
<evidence type="ECO:0000256" key="4">
    <source>
        <dbReference type="ARBA" id="ARBA00023136"/>
    </source>
</evidence>
<keyword evidence="8" id="KW-1185">Reference proteome</keyword>
<feature type="transmembrane region" description="Helical" evidence="5">
    <location>
        <begin position="46"/>
        <end position="64"/>
    </location>
</feature>
<accession>A0A8J5BNA9</accession>
<evidence type="ECO:0000313" key="7">
    <source>
        <dbReference type="EMBL" id="KAF5909867.1"/>
    </source>
</evidence>
<organism evidence="7 8">
    <name type="scientific">Clarias magur</name>
    <name type="common">Asian catfish</name>
    <name type="synonym">Macropteronotus magur</name>
    <dbReference type="NCBI Taxonomy" id="1594786"/>
    <lineage>
        <taxon>Eukaryota</taxon>
        <taxon>Metazoa</taxon>
        <taxon>Chordata</taxon>
        <taxon>Craniata</taxon>
        <taxon>Vertebrata</taxon>
        <taxon>Euteleostomi</taxon>
        <taxon>Actinopterygii</taxon>
        <taxon>Neopterygii</taxon>
        <taxon>Teleostei</taxon>
        <taxon>Ostariophysi</taxon>
        <taxon>Siluriformes</taxon>
        <taxon>Clariidae</taxon>
        <taxon>Clarias</taxon>
    </lineage>
</organism>
<evidence type="ECO:0000259" key="6">
    <source>
        <dbReference type="PROSITE" id="PS50262"/>
    </source>
</evidence>
<evidence type="ECO:0000256" key="2">
    <source>
        <dbReference type="ARBA" id="ARBA00022692"/>
    </source>
</evidence>
<keyword evidence="7" id="KW-0675">Receptor</keyword>
<keyword evidence="4 5" id="KW-0472">Membrane</keyword>
<reference evidence="7" key="1">
    <citation type="submission" date="2020-07" db="EMBL/GenBank/DDBJ databases">
        <title>Clarias magur genome sequencing, assembly and annotation.</title>
        <authorList>
            <person name="Kushwaha B."/>
            <person name="Kumar R."/>
            <person name="Das P."/>
            <person name="Joshi C.G."/>
            <person name="Kumar D."/>
            <person name="Nagpure N.S."/>
            <person name="Pandey M."/>
            <person name="Agarwal S."/>
            <person name="Srivastava S."/>
            <person name="Singh M."/>
            <person name="Sahoo L."/>
            <person name="Jayasankar P."/>
            <person name="Meher P.K."/>
            <person name="Koringa P.G."/>
            <person name="Iquebal M.A."/>
            <person name="Das S.P."/>
            <person name="Bit A."/>
            <person name="Patnaik S."/>
            <person name="Patel N."/>
            <person name="Shah T.M."/>
            <person name="Hinsu A."/>
            <person name="Jena J.K."/>
        </authorList>
    </citation>
    <scope>NUCLEOTIDE SEQUENCE</scope>
    <source>
        <strain evidence="7">CIFAMagur01</strain>
        <tissue evidence="7">Testis</tissue>
    </source>
</reference>
<dbReference type="Gene3D" id="1.20.1070.10">
    <property type="entry name" value="Rhodopsin 7-helix transmembrane proteins"/>
    <property type="match status" value="1"/>
</dbReference>
<evidence type="ECO:0000256" key="1">
    <source>
        <dbReference type="ARBA" id="ARBA00004370"/>
    </source>
</evidence>
<keyword evidence="2 5" id="KW-0812">Transmembrane</keyword>